<name>A0A811YTY7_NYCPR</name>
<keyword evidence="2" id="KW-1185">Reference proteome</keyword>
<gene>
    <name evidence="1" type="ORF">NYPRO_LOCUS13660</name>
</gene>
<comment type="caution">
    <text evidence="1">The sequence shown here is derived from an EMBL/GenBank/DDBJ whole genome shotgun (WGS) entry which is preliminary data.</text>
</comment>
<proteinExistence type="predicted"/>
<evidence type="ECO:0000313" key="2">
    <source>
        <dbReference type="Proteomes" id="UP000645828"/>
    </source>
</evidence>
<dbReference type="AlphaFoldDB" id="A0A811YTY7"/>
<dbReference type="Proteomes" id="UP000645828">
    <property type="component" value="Unassembled WGS sequence"/>
</dbReference>
<dbReference type="EMBL" id="CAJHUB010000750">
    <property type="protein sequence ID" value="CAD7680868.1"/>
    <property type="molecule type" value="Genomic_DNA"/>
</dbReference>
<evidence type="ECO:0000313" key="1">
    <source>
        <dbReference type="EMBL" id="CAD7680868.1"/>
    </source>
</evidence>
<protein>
    <submittedName>
        <fullName evidence="1">(raccoon dog) hypothetical protein</fullName>
    </submittedName>
</protein>
<sequence length="42" mass="4901">MRCHCLLSPFIYVRVKHRNKFTCLSQTGRCFELCIGKSACHI</sequence>
<accession>A0A811YTY7</accession>
<organism evidence="1 2">
    <name type="scientific">Nyctereutes procyonoides</name>
    <name type="common">Raccoon dog</name>
    <name type="synonym">Canis procyonoides</name>
    <dbReference type="NCBI Taxonomy" id="34880"/>
    <lineage>
        <taxon>Eukaryota</taxon>
        <taxon>Metazoa</taxon>
        <taxon>Chordata</taxon>
        <taxon>Craniata</taxon>
        <taxon>Vertebrata</taxon>
        <taxon>Euteleostomi</taxon>
        <taxon>Mammalia</taxon>
        <taxon>Eutheria</taxon>
        <taxon>Laurasiatheria</taxon>
        <taxon>Carnivora</taxon>
        <taxon>Caniformia</taxon>
        <taxon>Canidae</taxon>
        <taxon>Nyctereutes</taxon>
    </lineage>
</organism>
<reference evidence="1" key="1">
    <citation type="submission" date="2020-12" db="EMBL/GenBank/DDBJ databases">
        <authorList>
            <consortium name="Molecular Ecology Group"/>
        </authorList>
    </citation>
    <scope>NUCLEOTIDE SEQUENCE</scope>
    <source>
        <strain evidence="1">TBG_1078</strain>
    </source>
</reference>